<evidence type="ECO:0000313" key="3">
    <source>
        <dbReference type="Proteomes" id="UP000474802"/>
    </source>
</evidence>
<dbReference type="RefSeq" id="WP_164535561.1">
    <property type="nucleotide sequence ID" value="NZ_JAALFG010000005.1"/>
</dbReference>
<accession>A0A6M1SRP3</accession>
<name>A0A6M1SRP3_9HYPH</name>
<evidence type="ECO:0000256" key="1">
    <source>
        <dbReference type="SAM" id="MobiDB-lite"/>
    </source>
</evidence>
<comment type="caution">
    <text evidence="2">The sequence shown here is derived from an EMBL/GenBank/DDBJ whole genome shotgun (WGS) entry which is preliminary data.</text>
</comment>
<gene>
    <name evidence="2" type="ORF">G5575_18210</name>
</gene>
<keyword evidence="3" id="KW-1185">Reference proteome</keyword>
<dbReference type="AlphaFoldDB" id="A0A6M1SRP3"/>
<reference evidence="2 3" key="2">
    <citation type="submission" date="2020-03" db="EMBL/GenBank/DDBJ databases">
        <title>Devosia chinhatensis sp. nov., isolated from a hexachlorocyclohexane (HCH) dump site in India.</title>
        <authorList>
            <person name="Kumar M."/>
            <person name="Lal R."/>
        </authorList>
    </citation>
    <scope>NUCLEOTIDE SEQUENCE [LARGE SCALE GENOMIC DNA]</scope>
    <source>
        <strain evidence="2 3">H239</strain>
    </source>
</reference>
<dbReference type="EMBL" id="JAALFG010000005">
    <property type="protein sequence ID" value="NGP19314.1"/>
    <property type="molecule type" value="Genomic_DNA"/>
</dbReference>
<reference evidence="2 3" key="1">
    <citation type="submission" date="2020-02" db="EMBL/GenBank/DDBJ databases">
        <authorList>
            <person name="Khan S.A."/>
            <person name="Jeon C.O."/>
            <person name="Chun B.H."/>
        </authorList>
    </citation>
    <scope>NUCLEOTIDE SEQUENCE [LARGE SCALE GENOMIC DNA]</scope>
    <source>
        <strain evidence="2 3">H239</strain>
    </source>
</reference>
<sequence length="153" mass="16613">MNFTIRPDLAVQFGWGAGDKLEVMVGEGEHHGLVRYRKNNSVGSVDVVKRAGVHDSHYFTLTLGHLSAYVDRSEPKRWINAEVVEDGWVEFVLPSWADETAPRKTGQAPAQTVPASRAIAEAANFKRPTRSVTAGMMGDPPAGRSALAEKQGA</sequence>
<proteinExistence type="predicted"/>
<feature type="region of interest" description="Disordered" evidence="1">
    <location>
        <begin position="128"/>
        <end position="153"/>
    </location>
</feature>
<evidence type="ECO:0000313" key="2">
    <source>
        <dbReference type="EMBL" id="NGP19314.1"/>
    </source>
</evidence>
<dbReference type="Proteomes" id="UP000474802">
    <property type="component" value="Unassembled WGS sequence"/>
</dbReference>
<organism evidence="2 3">
    <name type="scientific">Devosia aurantiaca</name>
    <dbReference type="NCBI Taxonomy" id="2714858"/>
    <lineage>
        <taxon>Bacteria</taxon>
        <taxon>Pseudomonadati</taxon>
        <taxon>Pseudomonadota</taxon>
        <taxon>Alphaproteobacteria</taxon>
        <taxon>Hyphomicrobiales</taxon>
        <taxon>Devosiaceae</taxon>
        <taxon>Devosia</taxon>
    </lineage>
</organism>
<protein>
    <submittedName>
        <fullName evidence="2">Uncharacterized protein</fullName>
    </submittedName>
</protein>